<dbReference type="CDD" id="cd00118">
    <property type="entry name" value="LysM"/>
    <property type="match status" value="2"/>
</dbReference>
<feature type="region of interest" description="Disordered" evidence="1">
    <location>
        <begin position="477"/>
        <end position="535"/>
    </location>
</feature>
<dbReference type="Gene3D" id="3.10.350.10">
    <property type="entry name" value="LysM domain"/>
    <property type="match status" value="2"/>
</dbReference>
<dbReference type="InterPro" id="IPR018392">
    <property type="entry name" value="LysM"/>
</dbReference>
<dbReference type="STRING" id="1236976.JCM16418_4235"/>
<keyword evidence="4" id="KW-1185">Reference proteome</keyword>
<organism evidence="3 4">
    <name type="scientific">Paenibacillus pini JCM 16418</name>
    <dbReference type="NCBI Taxonomy" id="1236976"/>
    <lineage>
        <taxon>Bacteria</taxon>
        <taxon>Bacillati</taxon>
        <taxon>Bacillota</taxon>
        <taxon>Bacilli</taxon>
        <taxon>Bacillales</taxon>
        <taxon>Paenibacillaceae</taxon>
        <taxon>Paenibacillus</taxon>
    </lineage>
</organism>
<evidence type="ECO:0000313" key="3">
    <source>
        <dbReference type="EMBL" id="GAF10064.1"/>
    </source>
</evidence>
<feature type="domain" description="LysM" evidence="2">
    <location>
        <begin position="2"/>
        <end position="47"/>
    </location>
</feature>
<dbReference type="eggNOG" id="COG1388">
    <property type="taxonomic scope" value="Bacteria"/>
</dbReference>
<feature type="compositionally biased region" description="Basic residues" evidence="1">
    <location>
        <begin position="518"/>
        <end position="535"/>
    </location>
</feature>
<dbReference type="SUPFAM" id="SSF54106">
    <property type="entry name" value="LysM domain"/>
    <property type="match status" value="2"/>
</dbReference>
<gene>
    <name evidence="3" type="ORF">JCM16418_4235</name>
</gene>
<evidence type="ECO:0000256" key="1">
    <source>
        <dbReference type="SAM" id="MobiDB-lite"/>
    </source>
</evidence>
<dbReference type="InterPro" id="IPR036779">
    <property type="entry name" value="LysM_dom_sf"/>
</dbReference>
<dbReference type="PANTHER" id="PTHR33734">
    <property type="entry name" value="LYSM DOMAIN-CONTAINING GPI-ANCHORED PROTEIN 2"/>
    <property type="match status" value="1"/>
</dbReference>
<sequence>MKIHIVKKGDTLYELSKKYNVPLQTLIDANPQFSDPNVLTIGQKVKIPAEATQVPSNNENIIHKHVVNQGDSLWKLSKAWGVTLKDMIEANPQLKNPNALLVGEVVNIPNTGSSSNENYDKNIHGNKTYTGPKENTAPKEEMTAPNVALPKQLPEIPNLAPLPNVMPNMVMPNLVMPNLPPMPNMVMPENIKPNMVMPENIGPNMMMPENVKPNMEIPENISPNMMMPAVEAPYGCGEPWQHENSQHPYVSYPVPAQVAGTISSMQYEKTTYYPGIVENSHYENCQPNLSWVSPYAHEGHHGENQQYPVQYEPNQQFPVHYEPNQQYPVQYEPNQQYPVQYEPNQQYPVQYEPNQQYPVQYEPNQQFPVSYEPLNTGAYSYNPCGCSQPAATYYAGADPMYSYPHNMYAPQQHVLSENGWYPSSMQGSNEQPNVLFQSVNENGHLHWERYNPLTEQQSYVEQNTAGDISVNAVSVANRDPKPEPIMASNDISEKEIKTLSNNKEKANSTRSRTSANKKDRKKSSGSKRHNPWIKN</sequence>
<feature type="domain" description="LysM" evidence="2">
    <location>
        <begin position="63"/>
        <end position="108"/>
    </location>
</feature>
<dbReference type="SMART" id="SM00257">
    <property type="entry name" value="LysM"/>
    <property type="match status" value="2"/>
</dbReference>
<evidence type="ECO:0000259" key="2">
    <source>
        <dbReference type="PROSITE" id="PS51782"/>
    </source>
</evidence>
<dbReference type="Proteomes" id="UP000019364">
    <property type="component" value="Unassembled WGS sequence"/>
</dbReference>
<protein>
    <submittedName>
        <fullName evidence="3">Spore peptidoglycan hydrolase</fullName>
    </submittedName>
</protein>
<dbReference type="EMBL" id="BAVZ01000017">
    <property type="protein sequence ID" value="GAF10064.1"/>
    <property type="molecule type" value="Genomic_DNA"/>
</dbReference>
<dbReference type="Pfam" id="PF01476">
    <property type="entry name" value="LysM"/>
    <property type="match status" value="2"/>
</dbReference>
<proteinExistence type="predicted"/>
<dbReference type="AlphaFoldDB" id="W7Z718"/>
<keyword evidence="3" id="KW-0378">Hydrolase</keyword>
<dbReference type="GO" id="GO:0016787">
    <property type="term" value="F:hydrolase activity"/>
    <property type="evidence" value="ECO:0007669"/>
    <property type="project" value="UniProtKB-KW"/>
</dbReference>
<comment type="caution">
    <text evidence="3">The sequence shown here is derived from an EMBL/GenBank/DDBJ whole genome shotgun (WGS) entry which is preliminary data.</text>
</comment>
<reference evidence="3 4" key="1">
    <citation type="journal article" date="2014" name="Genome Announc.">
        <title>Draft Genome Sequence of Paenibacillus pini JCM 16418T, Isolated from the Rhizosphere of Pine Tree.</title>
        <authorList>
            <person name="Yuki M."/>
            <person name="Oshima K."/>
            <person name="Suda W."/>
            <person name="Oshida Y."/>
            <person name="Kitamura K."/>
            <person name="Iida Y."/>
            <person name="Hattori M."/>
            <person name="Ohkuma M."/>
        </authorList>
    </citation>
    <scope>NUCLEOTIDE SEQUENCE [LARGE SCALE GENOMIC DNA]</scope>
    <source>
        <strain evidence="3 4">JCM 16418</strain>
    </source>
</reference>
<feature type="compositionally biased region" description="Basic and acidic residues" evidence="1">
    <location>
        <begin position="491"/>
        <end position="507"/>
    </location>
</feature>
<dbReference type="OrthoDB" id="2033517at2"/>
<dbReference type="PROSITE" id="PS51782">
    <property type="entry name" value="LYSM"/>
    <property type="match status" value="2"/>
</dbReference>
<dbReference type="RefSeq" id="WP_052020543.1">
    <property type="nucleotide sequence ID" value="NZ_BAVZ01000017.1"/>
</dbReference>
<accession>W7Z718</accession>
<name>W7Z718_9BACL</name>
<dbReference type="PANTHER" id="PTHR33734:SF22">
    <property type="entry name" value="MEMBRANE-BOUND LYTIC MUREIN TRANSGLYCOSYLASE D"/>
    <property type="match status" value="1"/>
</dbReference>
<evidence type="ECO:0000313" key="4">
    <source>
        <dbReference type="Proteomes" id="UP000019364"/>
    </source>
</evidence>